<evidence type="ECO:0000313" key="2">
    <source>
        <dbReference type="EMBL" id="MBD8078371.1"/>
    </source>
</evidence>
<accession>A0A927G7J7</accession>
<keyword evidence="1" id="KW-1133">Transmembrane helix</keyword>
<dbReference type="AlphaFoldDB" id="A0A927G7J7"/>
<keyword evidence="3" id="KW-1185">Reference proteome</keyword>
<reference evidence="2" key="1">
    <citation type="journal article" date="2018" name="Curr. Microbiol.">
        <title>Cellulosimicrobium arenosum sp. nov., Isolated from Marine Sediment Sand.</title>
        <authorList>
            <person name="Oh M."/>
            <person name="Kim J.H."/>
            <person name="Yoon J.H."/>
            <person name="Schumann P."/>
            <person name="Kim W."/>
        </authorList>
    </citation>
    <scope>NUCLEOTIDE SEQUENCE</scope>
    <source>
        <strain evidence="2">KCTC 49039</strain>
    </source>
</reference>
<dbReference type="RefSeq" id="WP_191827963.1">
    <property type="nucleotide sequence ID" value="NZ_JACYHB010000003.1"/>
</dbReference>
<evidence type="ECO:0008006" key="4">
    <source>
        <dbReference type="Google" id="ProtNLM"/>
    </source>
</evidence>
<organism evidence="2 3">
    <name type="scientific">Cellulosimicrobium arenosum</name>
    <dbReference type="NCBI Taxonomy" id="2708133"/>
    <lineage>
        <taxon>Bacteria</taxon>
        <taxon>Bacillati</taxon>
        <taxon>Actinomycetota</taxon>
        <taxon>Actinomycetes</taxon>
        <taxon>Micrococcales</taxon>
        <taxon>Promicromonosporaceae</taxon>
        <taxon>Cellulosimicrobium</taxon>
    </lineage>
</organism>
<name>A0A927G7J7_9MICO</name>
<gene>
    <name evidence="2" type="ORF">IF651_04780</name>
</gene>
<evidence type="ECO:0000256" key="1">
    <source>
        <dbReference type="SAM" id="Phobius"/>
    </source>
</evidence>
<keyword evidence="1" id="KW-0472">Membrane</keyword>
<proteinExistence type="predicted"/>
<keyword evidence="1" id="KW-0812">Transmembrane</keyword>
<comment type="caution">
    <text evidence="2">The sequence shown here is derived from an EMBL/GenBank/DDBJ whole genome shotgun (WGS) entry which is preliminary data.</text>
</comment>
<dbReference type="EMBL" id="JACYHB010000003">
    <property type="protein sequence ID" value="MBD8078371.1"/>
    <property type="molecule type" value="Genomic_DNA"/>
</dbReference>
<feature type="transmembrane region" description="Helical" evidence="1">
    <location>
        <begin position="80"/>
        <end position="101"/>
    </location>
</feature>
<sequence>MTPEHVDLSVLDRRTTREEAVTVREMARRGAFGEPSAQSVGEGRRTAGLLGIVVGVFLGLICLVTLVVQLVGGSVDRGELVVWLVLTAVLVSPAFLLPLLGRASDLRMWRRCAPLLELARANGAQLEPVSSRPALPGRIFGVGIGRVPTTTERVAWPATEAGPEVETGTRTYVVSSSSSSTTHRHRYVAVRLDAAQGSPRIVFEPGRHDGIRQGYPPLASRSPDGTLYAGSESGDHAQRLFTDDLLGLLADRTGPMAAEVVDGWFLAWTVGDGSPTDQRLWRRQLAIVTTVLAAELAGR</sequence>
<reference evidence="2" key="2">
    <citation type="submission" date="2020-09" db="EMBL/GenBank/DDBJ databases">
        <authorList>
            <person name="Yu Y."/>
        </authorList>
    </citation>
    <scope>NUCLEOTIDE SEQUENCE</scope>
    <source>
        <strain evidence="2">KCTC 49039</strain>
    </source>
</reference>
<dbReference type="Proteomes" id="UP000610846">
    <property type="component" value="Unassembled WGS sequence"/>
</dbReference>
<evidence type="ECO:0000313" key="3">
    <source>
        <dbReference type="Proteomes" id="UP000610846"/>
    </source>
</evidence>
<protein>
    <recommendedName>
        <fullName evidence="4">DUF3137 domain-containing protein</fullName>
    </recommendedName>
</protein>
<feature type="transmembrane region" description="Helical" evidence="1">
    <location>
        <begin position="47"/>
        <end position="68"/>
    </location>
</feature>